<sequence length="138" mass="15793">MRESIVVLYSANDLASLSAKEKMLNTLKITVLDKDTELKYEKQTRNIHEVAFTNGDRIMAMPIGTPIHGVRMTHLFLSKEVFNLSNIEDYISDWCIPNIVTKDMYSGVSPNDRTYVFGLENGLLNVNFYEIVVDENKK</sequence>
<gene>
    <name evidence="1" type="ORF">PBC2_164</name>
</gene>
<keyword evidence="2" id="KW-1185">Reference proteome</keyword>
<accession>A0A218KC52</accession>
<protein>
    <submittedName>
        <fullName evidence="1">Uncharacterized protein</fullName>
    </submittedName>
</protein>
<evidence type="ECO:0000313" key="2">
    <source>
        <dbReference type="Proteomes" id="UP000223102"/>
    </source>
</evidence>
<reference evidence="1 2" key="1">
    <citation type="submission" date="2015-06" db="EMBL/GenBank/DDBJ databases">
        <title>Complete genome sequence of Bacillus cereus phage PBC2.</title>
        <authorList>
            <person name="Kong M."/>
            <person name="Ryu S."/>
        </authorList>
    </citation>
    <scope>NUCLEOTIDE SEQUENCE [LARGE SCALE GENOMIC DNA]</scope>
</reference>
<evidence type="ECO:0000313" key="1">
    <source>
        <dbReference type="EMBL" id="AKQ08479.1"/>
    </source>
</evidence>
<proteinExistence type="predicted"/>
<name>A0A218KC52_9CAUD</name>
<dbReference type="Proteomes" id="UP000223102">
    <property type="component" value="Segment"/>
</dbReference>
<organism evidence="1 2">
    <name type="scientific">Bacillus phage PBC2</name>
    <dbReference type="NCBI Taxonomy" id="1675029"/>
    <lineage>
        <taxon>Viruses</taxon>
        <taxon>Duplodnaviria</taxon>
        <taxon>Heunggongvirae</taxon>
        <taxon>Uroviricota</taxon>
        <taxon>Caudoviricetes</taxon>
        <taxon>Andregratiavirinae</taxon>
        <taxon>Haetaevirus</taxon>
        <taxon>Haetaevirus PBC2</taxon>
    </lineage>
</organism>
<dbReference type="EMBL" id="KT070867">
    <property type="protein sequence ID" value="AKQ08479.1"/>
    <property type="molecule type" value="Genomic_DNA"/>
</dbReference>